<dbReference type="EMBL" id="JAHRIN010063387">
    <property type="protein sequence ID" value="MEQ2213791.1"/>
    <property type="molecule type" value="Genomic_DNA"/>
</dbReference>
<proteinExistence type="predicted"/>
<protein>
    <submittedName>
        <fullName evidence="1">Uncharacterized protein</fullName>
    </submittedName>
</protein>
<dbReference type="Proteomes" id="UP001434883">
    <property type="component" value="Unassembled WGS sequence"/>
</dbReference>
<gene>
    <name evidence="1" type="ORF">XENOCAPTIV_021030</name>
</gene>
<sequence>MEQLPPVHYEGALSEADAQTTGSSGLCFLQDWVLLPGSQSNQQLPTHYLMAVKLHSRAFWPLDCHTPCLLCRLECLLYICSNVNMVRWPW</sequence>
<organism evidence="1 2">
    <name type="scientific">Xenoophorus captivus</name>
    <dbReference type="NCBI Taxonomy" id="1517983"/>
    <lineage>
        <taxon>Eukaryota</taxon>
        <taxon>Metazoa</taxon>
        <taxon>Chordata</taxon>
        <taxon>Craniata</taxon>
        <taxon>Vertebrata</taxon>
        <taxon>Euteleostomi</taxon>
        <taxon>Actinopterygii</taxon>
        <taxon>Neopterygii</taxon>
        <taxon>Teleostei</taxon>
        <taxon>Neoteleostei</taxon>
        <taxon>Acanthomorphata</taxon>
        <taxon>Ovalentaria</taxon>
        <taxon>Atherinomorphae</taxon>
        <taxon>Cyprinodontiformes</taxon>
        <taxon>Goodeidae</taxon>
        <taxon>Xenoophorus</taxon>
    </lineage>
</organism>
<evidence type="ECO:0000313" key="2">
    <source>
        <dbReference type="Proteomes" id="UP001434883"/>
    </source>
</evidence>
<name>A0ABV0S0Y5_9TELE</name>
<keyword evidence="2" id="KW-1185">Reference proteome</keyword>
<accession>A0ABV0S0Y5</accession>
<reference evidence="1 2" key="1">
    <citation type="submission" date="2021-06" db="EMBL/GenBank/DDBJ databases">
        <authorList>
            <person name="Palmer J.M."/>
        </authorList>
    </citation>
    <scope>NUCLEOTIDE SEQUENCE [LARGE SCALE GENOMIC DNA]</scope>
    <source>
        <strain evidence="1 2">XC_2019</strain>
        <tissue evidence="1">Muscle</tissue>
    </source>
</reference>
<evidence type="ECO:0000313" key="1">
    <source>
        <dbReference type="EMBL" id="MEQ2213791.1"/>
    </source>
</evidence>
<comment type="caution">
    <text evidence="1">The sequence shown here is derived from an EMBL/GenBank/DDBJ whole genome shotgun (WGS) entry which is preliminary data.</text>
</comment>